<feature type="transmembrane region" description="Helical" evidence="1">
    <location>
        <begin position="297"/>
        <end position="316"/>
    </location>
</feature>
<proteinExistence type="predicted"/>
<dbReference type="EMBL" id="RSED01000007">
    <property type="protein sequence ID" value="RRS04338.1"/>
    <property type="molecule type" value="Genomic_DNA"/>
</dbReference>
<dbReference type="PANTHER" id="PTHR46663:SF2">
    <property type="entry name" value="GGDEF DOMAIN-CONTAINING PROTEIN"/>
    <property type="match status" value="1"/>
</dbReference>
<feature type="transmembrane region" description="Helical" evidence="1">
    <location>
        <begin position="267"/>
        <end position="285"/>
    </location>
</feature>
<keyword evidence="4" id="KW-1185">Reference proteome</keyword>
<dbReference type="Pfam" id="PF00990">
    <property type="entry name" value="GGDEF"/>
    <property type="match status" value="1"/>
</dbReference>
<feature type="domain" description="GGDEF" evidence="2">
    <location>
        <begin position="456"/>
        <end position="588"/>
    </location>
</feature>
<sequence length="588" mass="64358">MRQLPIVSLRRLPVLALLLWWLSLLPGAVLAQTGIPEATVRLTAGEREVALWPAWRQLSDPAHSLTIDQALARRGVFTVPQVPYANLGVRPDTVWLRTQISTAADAPAGWWFTIDFFPLDEVEVFLVQQGRVVQRAYLSQLLAFKDKAAPTHHHAARLALQPGQSYELVLRVRKYAPLAMLMPASLLQTDALLAKEASFQFWQSLMFGLGLCLTVYALVAAALNRERLYLWFALFAASHTLSWFSYFGLASQHFWPGHGGLNSNVSLLFALMLPLSGFLFVDRALDLPHGHPRLSKGLRIISGLLAILALMFIAGLVGESVVGPVIGLVGTWPFLLILPLALRRGLRRDRLALWVLIGWVPHAVALAIGAGLHQGHVPWSEWDNIVPQLGAAIDLLAWAMVGSLRTKDMRRDAALHREERDRLLVAVQTDALTGLANRRGLEHGLRGMLAKAGQGQMLALYVIDLDGFKPINDVHGHDAGDEALVMVAQRLKQAVRAGDLVCRIGGDEFVIVAAGLADEQQARLVADKLLACSAKPFVLSQASCHLGMTIGYAVAPLDATDPDSLLKQADAAMYRGKQAGKQQARRAE</sequence>
<accession>A0A426VC09</accession>
<dbReference type="CDD" id="cd01949">
    <property type="entry name" value="GGDEF"/>
    <property type="match status" value="1"/>
</dbReference>
<feature type="transmembrane region" description="Helical" evidence="1">
    <location>
        <begin position="228"/>
        <end position="247"/>
    </location>
</feature>
<keyword evidence="1" id="KW-1133">Transmembrane helix</keyword>
<dbReference type="Gene3D" id="3.30.70.270">
    <property type="match status" value="1"/>
</dbReference>
<dbReference type="SUPFAM" id="SSF55073">
    <property type="entry name" value="Nucleotide cyclase"/>
    <property type="match status" value="1"/>
</dbReference>
<evidence type="ECO:0000256" key="1">
    <source>
        <dbReference type="SAM" id="Phobius"/>
    </source>
</evidence>
<dbReference type="NCBIfam" id="TIGR00254">
    <property type="entry name" value="GGDEF"/>
    <property type="match status" value="1"/>
</dbReference>
<evidence type="ECO:0000259" key="2">
    <source>
        <dbReference type="PROSITE" id="PS50887"/>
    </source>
</evidence>
<dbReference type="Gene3D" id="2.60.40.2380">
    <property type="match status" value="1"/>
</dbReference>
<dbReference type="InterPro" id="IPR043128">
    <property type="entry name" value="Rev_trsase/Diguanyl_cyclase"/>
</dbReference>
<name>A0A426VC09_9BURK</name>
<dbReference type="Pfam" id="PF07696">
    <property type="entry name" value="7TMR-DISMED2"/>
    <property type="match status" value="1"/>
</dbReference>
<dbReference type="InterPro" id="IPR011623">
    <property type="entry name" value="7TMR_DISM_rcpt_extracell_dom1"/>
</dbReference>
<keyword evidence="1" id="KW-0812">Transmembrane</keyword>
<dbReference type="InterPro" id="IPR029787">
    <property type="entry name" value="Nucleotide_cyclase"/>
</dbReference>
<feature type="transmembrane region" description="Helical" evidence="1">
    <location>
        <begin position="385"/>
        <end position="404"/>
    </location>
</feature>
<dbReference type="InterPro" id="IPR052163">
    <property type="entry name" value="DGC-Regulatory_Protein"/>
</dbReference>
<dbReference type="AlphaFoldDB" id="A0A426VC09"/>
<feature type="transmembrane region" description="Helical" evidence="1">
    <location>
        <begin position="201"/>
        <end position="221"/>
    </location>
</feature>
<dbReference type="Pfam" id="PF07695">
    <property type="entry name" value="7TMR-DISM_7TM"/>
    <property type="match status" value="1"/>
</dbReference>
<comment type="caution">
    <text evidence="3">The sequence shown here is derived from an EMBL/GenBank/DDBJ whole genome shotgun (WGS) entry which is preliminary data.</text>
</comment>
<protein>
    <submittedName>
        <fullName evidence="3">GGDEF domain-containing protein</fullName>
    </submittedName>
</protein>
<reference evidence="3 4" key="1">
    <citation type="submission" date="2018-12" db="EMBL/GenBank/DDBJ databases">
        <title>The whole draft genome of Aquabacterium sp. SJQ9.</title>
        <authorList>
            <person name="Sun L."/>
            <person name="Gao X."/>
            <person name="Chen W."/>
            <person name="Huang K."/>
        </authorList>
    </citation>
    <scope>NUCLEOTIDE SEQUENCE [LARGE SCALE GENOMIC DNA]</scope>
    <source>
        <strain evidence="3 4">SJQ9</strain>
    </source>
</reference>
<organism evidence="3 4">
    <name type="scientific">Aquabacterium soli</name>
    <dbReference type="NCBI Taxonomy" id="2493092"/>
    <lineage>
        <taxon>Bacteria</taxon>
        <taxon>Pseudomonadati</taxon>
        <taxon>Pseudomonadota</taxon>
        <taxon>Betaproteobacteria</taxon>
        <taxon>Burkholderiales</taxon>
        <taxon>Aquabacterium</taxon>
    </lineage>
</organism>
<dbReference type="PROSITE" id="PS50887">
    <property type="entry name" value="GGDEF"/>
    <property type="match status" value="1"/>
</dbReference>
<evidence type="ECO:0000313" key="3">
    <source>
        <dbReference type="EMBL" id="RRS04338.1"/>
    </source>
</evidence>
<dbReference type="InterPro" id="IPR000160">
    <property type="entry name" value="GGDEF_dom"/>
</dbReference>
<dbReference type="SMART" id="SM00267">
    <property type="entry name" value="GGDEF"/>
    <property type="match status" value="1"/>
</dbReference>
<feature type="transmembrane region" description="Helical" evidence="1">
    <location>
        <begin position="322"/>
        <end position="342"/>
    </location>
</feature>
<dbReference type="Proteomes" id="UP000269265">
    <property type="component" value="Unassembled WGS sequence"/>
</dbReference>
<gene>
    <name evidence="3" type="ORF">EIP75_10615</name>
</gene>
<dbReference type="PANTHER" id="PTHR46663">
    <property type="entry name" value="DIGUANYLATE CYCLASE DGCT-RELATED"/>
    <property type="match status" value="1"/>
</dbReference>
<feature type="transmembrane region" description="Helical" evidence="1">
    <location>
        <begin position="351"/>
        <end position="373"/>
    </location>
</feature>
<keyword evidence="1" id="KW-0472">Membrane</keyword>
<dbReference type="InterPro" id="IPR011622">
    <property type="entry name" value="7TMR_DISM_rcpt_extracell_dom2"/>
</dbReference>
<evidence type="ECO:0000313" key="4">
    <source>
        <dbReference type="Proteomes" id="UP000269265"/>
    </source>
</evidence>